<dbReference type="Proteomes" id="UP000317715">
    <property type="component" value="Unassembled WGS sequence"/>
</dbReference>
<evidence type="ECO:0000313" key="1">
    <source>
        <dbReference type="EMBL" id="GEB18594.1"/>
    </source>
</evidence>
<organism evidence="1 2">
    <name type="scientific">Paenarthrobacter aurescens</name>
    <name type="common">Arthrobacter aurescens</name>
    <dbReference type="NCBI Taxonomy" id="43663"/>
    <lineage>
        <taxon>Bacteria</taxon>
        <taxon>Bacillati</taxon>
        <taxon>Actinomycetota</taxon>
        <taxon>Actinomycetes</taxon>
        <taxon>Micrococcales</taxon>
        <taxon>Micrococcaceae</taxon>
        <taxon>Paenarthrobacter</taxon>
    </lineage>
</organism>
<dbReference type="EMBL" id="BJMD01000007">
    <property type="protein sequence ID" value="GEB18594.1"/>
    <property type="molecule type" value="Genomic_DNA"/>
</dbReference>
<comment type="caution">
    <text evidence="1">The sequence shown here is derived from an EMBL/GenBank/DDBJ whole genome shotgun (WGS) entry which is preliminary data.</text>
</comment>
<keyword evidence="2" id="KW-1185">Reference proteome</keyword>
<dbReference type="AlphaFoldDB" id="A0A4Y3N9I2"/>
<proteinExistence type="predicted"/>
<protein>
    <submittedName>
        <fullName evidence="1">Uncharacterized protein</fullName>
    </submittedName>
</protein>
<accession>A0A4Y3N9I2</accession>
<gene>
    <name evidence="1" type="ORF">AAU01_13490</name>
</gene>
<sequence length="102" mass="10941">MVSYTSEFAGGTMAKRRINNVNTAPLRRIEPDHHWRSLRQGDRVKVTLTPGFESAGVVDAVTGDATAVWVELDGGRGRTLLHVSDGVAIVPQSTTAAVPQES</sequence>
<evidence type="ECO:0000313" key="2">
    <source>
        <dbReference type="Proteomes" id="UP000317715"/>
    </source>
</evidence>
<name>A0A4Y3N9I2_PAEAU</name>
<reference evidence="1 2" key="1">
    <citation type="submission" date="2019-06" db="EMBL/GenBank/DDBJ databases">
        <title>Whole genome shotgun sequence of Paenarthrobacter aurescens NBRC 12136.</title>
        <authorList>
            <person name="Hosoyama A."/>
            <person name="Uohara A."/>
            <person name="Ohji S."/>
            <person name="Ichikawa N."/>
        </authorList>
    </citation>
    <scope>NUCLEOTIDE SEQUENCE [LARGE SCALE GENOMIC DNA]</scope>
    <source>
        <strain evidence="1 2">NBRC 12136</strain>
    </source>
</reference>